<dbReference type="PANTHER" id="PTHR47099">
    <property type="entry name" value="METHYLCOBAMIDE:COM METHYLTRANSFERASE MTBA"/>
    <property type="match status" value="1"/>
</dbReference>
<dbReference type="Gene3D" id="3.20.20.210">
    <property type="match status" value="1"/>
</dbReference>
<dbReference type="AlphaFoldDB" id="A0A2U1E4C5"/>
<keyword evidence="3" id="KW-1185">Reference proteome</keyword>
<dbReference type="RefSeq" id="WP_245893706.1">
    <property type="nucleotide sequence ID" value="NZ_QEKV01000003.1"/>
</dbReference>
<dbReference type="GO" id="GO:0006779">
    <property type="term" value="P:porphyrin-containing compound biosynthetic process"/>
    <property type="evidence" value="ECO:0007669"/>
    <property type="project" value="InterPro"/>
</dbReference>
<dbReference type="EMBL" id="QEKV01000003">
    <property type="protein sequence ID" value="PVY94803.1"/>
    <property type="molecule type" value="Genomic_DNA"/>
</dbReference>
<name>A0A2U1E4C5_9FIRM</name>
<evidence type="ECO:0000259" key="1">
    <source>
        <dbReference type="Pfam" id="PF01208"/>
    </source>
</evidence>
<sequence length="335" mass="38491">MNWHNMTLMEYIKSENRRFFLTDLGTNGLKFVDKKVYEVYNSPETQLKMAERLDEEFPGDFIYPLSDGNIISESLGVKLLKPDYDFPSPLEHKFTTTESIRNLEIPDPYSLKRMPTNLKSQNLISSNIDKPLYVSIFGPFTLAVQLAGATHLLREIIKNKDFVIEILEYTKNAVREYAKAVVKAGVKYMSIAEPASVTLSPENFRELVLPRLNYVYDSVDCWKQLHICGDTWKFLDMMIETNSDAISLDQIMNMEEVIKHFPSDKILVGNLDPIRLIGKGTPEEVNKKTTELLDKMEPYDNFMMAFGCNAPNDAPDENIKEAIRVTKNRFRAYGN</sequence>
<proteinExistence type="predicted"/>
<dbReference type="InterPro" id="IPR052024">
    <property type="entry name" value="Methanogen_methyltrans"/>
</dbReference>
<dbReference type="SUPFAM" id="SSF51726">
    <property type="entry name" value="UROD/MetE-like"/>
    <property type="match status" value="1"/>
</dbReference>
<evidence type="ECO:0000313" key="2">
    <source>
        <dbReference type="EMBL" id="PVY94803.1"/>
    </source>
</evidence>
<protein>
    <submittedName>
        <fullName evidence="2">Uroporphyrinogen decarboxylase</fullName>
    </submittedName>
</protein>
<dbReference type="InterPro" id="IPR000257">
    <property type="entry name" value="Uroporphyrinogen_deCOase"/>
</dbReference>
<dbReference type="Pfam" id="PF01208">
    <property type="entry name" value="URO-D"/>
    <property type="match status" value="1"/>
</dbReference>
<accession>A0A2U1E4C5</accession>
<dbReference type="Proteomes" id="UP000245793">
    <property type="component" value="Unassembled WGS sequence"/>
</dbReference>
<evidence type="ECO:0000313" key="3">
    <source>
        <dbReference type="Proteomes" id="UP000245793"/>
    </source>
</evidence>
<dbReference type="InterPro" id="IPR038071">
    <property type="entry name" value="UROD/MetE-like_sf"/>
</dbReference>
<comment type="caution">
    <text evidence="2">The sequence shown here is derived from an EMBL/GenBank/DDBJ whole genome shotgun (WGS) entry which is preliminary data.</text>
</comment>
<dbReference type="PANTHER" id="PTHR47099:SF1">
    <property type="entry name" value="METHYLCOBAMIDE:COM METHYLTRANSFERASE MTBA"/>
    <property type="match status" value="1"/>
</dbReference>
<organism evidence="2 3">
    <name type="scientific">Ezakiella coagulans</name>
    <dbReference type="NCBI Taxonomy" id="46507"/>
    <lineage>
        <taxon>Bacteria</taxon>
        <taxon>Bacillati</taxon>
        <taxon>Bacillota</taxon>
        <taxon>Tissierellia</taxon>
        <taxon>Ezakiella</taxon>
    </lineage>
</organism>
<dbReference type="GO" id="GO:0004853">
    <property type="term" value="F:uroporphyrinogen decarboxylase activity"/>
    <property type="evidence" value="ECO:0007669"/>
    <property type="project" value="InterPro"/>
</dbReference>
<reference evidence="2 3" key="1">
    <citation type="submission" date="2018-04" db="EMBL/GenBank/DDBJ databases">
        <title>Genomic Encyclopedia of Type Strains, Phase IV (KMG-IV): sequencing the most valuable type-strain genomes for metagenomic binning, comparative biology and taxonomic classification.</title>
        <authorList>
            <person name="Goeker M."/>
        </authorList>
    </citation>
    <scope>NUCLEOTIDE SEQUENCE [LARGE SCALE GENOMIC DNA]</scope>
    <source>
        <strain evidence="2 3">DSM 20705</strain>
    </source>
</reference>
<gene>
    <name evidence="2" type="ORF">C7381_10340</name>
</gene>
<feature type="domain" description="Uroporphyrinogen decarboxylase (URO-D)" evidence="1">
    <location>
        <begin position="34"/>
        <end position="327"/>
    </location>
</feature>